<dbReference type="GO" id="GO:0005506">
    <property type="term" value="F:iron ion binding"/>
    <property type="evidence" value="ECO:0007669"/>
    <property type="project" value="UniProtKB-UniRule"/>
</dbReference>
<organism evidence="8 9">
    <name type="scientific">Pseudoduganella rivuli</name>
    <dbReference type="NCBI Taxonomy" id="2666085"/>
    <lineage>
        <taxon>Bacteria</taxon>
        <taxon>Pseudomonadati</taxon>
        <taxon>Pseudomonadota</taxon>
        <taxon>Betaproteobacteria</taxon>
        <taxon>Burkholderiales</taxon>
        <taxon>Oxalobacteraceae</taxon>
        <taxon>Telluria group</taxon>
        <taxon>Pseudoduganella</taxon>
    </lineage>
</organism>
<dbReference type="SUPFAM" id="SSF54862">
    <property type="entry name" value="4Fe-4S ferredoxins"/>
    <property type="match status" value="1"/>
</dbReference>
<dbReference type="PRINTS" id="PR00352">
    <property type="entry name" value="3FE4SFRDOXIN"/>
</dbReference>
<evidence type="ECO:0000313" key="8">
    <source>
        <dbReference type="EMBL" id="MRV70506.1"/>
    </source>
</evidence>
<evidence type="ECO:0000256" key="6">
    <source>
        <dbReference type="RuleBase" id="RU368020"/>
    </source>
</evidence>
<keyword evidence="1 6" id="KW-0813">Transport</keyword>
<keyword evidence="9" id="KW-1185">Reference proteome</keyword>
<dbReference type="EMBL" id="WKJJ01000001">
    <property type="protein sequence ID" value="MRV70506.1"/>
    <property type="molecule type" value="Genomic_DNA"/>
</dbReference>
<evidence type="ECO:0000259" key="7">
    <source>
        <dbReference type="PROSITE" id="PS51379"/>
    </source>
</evidence>
<dbReference type="GO" id="GO:0009055">
    <property type="term" value="F:electron transfer activity"/>
    <property type="evidence" value="ECO:0007669"/>
    <property type="project" value="UniProtKB-UniRule"/>
</dbReference>
<dbReference type="InterPro" id="IPR051269">
    <property type="entry name" value="Fe-S_cluster_ET"/>
</dbReference>
<keyword evidence="3 6" id="KW-0249">Electron transport</keyword>
<keyword evidence="4 6" id="KW-0408">Iron</keyword>
<sequence length="72" mass="7487">MSTPIQLRVVVDRGSCCGYGLCAAICPEVYKLDEGGLVYVDSELVPAGLEESAREGAVACPAEALKIEEVAA</sequence>
<evidence type="ECO:0000256" key="3">
    <source>
        <dbReference type="ARBA" id="ARBA00022982"/>
    </source>
</evidence>
<dbReference type="AlphaFoldDB" id="A0A7X2II77"/>
<protein>
    <recommendedName>
        <fullName evidence="6">Ferredoxin</fullName>
    </recommendedName>
</protein>
<dbReference type="GO" id="GO:0051536">
    <property type="term" value="F:iron-sulfur cluster binding"/>
    <property type="evidence" value="ECO:0007669"/>
    <property type="project" value="UniProtKB-KW"/>
</dbReference>
<dbReference type="InterPro" id="IPR001080">
    <property type="entry name" value="3Fe4S_ferredoxin"/>
</dbReference>
<comment type="caution">
    <text evidence="8">The sequence shown here is derived from an EMBL/GenBank/DDBJ whole genome shotgun (WGS) entry which is preliminary data.</text>
</comment>
<dbReference type="Proteomes" id="UP000446768">
    <property type="component" value="Unassembled WGS sequence"/>
</dbReference>
<keyword evidence="5 6" id="KW-0411">Iron-sulfur</keyword>
<dbReference type="Pfam" id="PF13459">
    <property type="entry name" value="Fer4_15"/>
    <property type="match status" value="1"/>
</dbReference>
<feature type="domain" description="4Fe-4S ferredoxin-type" evidence="7">
    <location>
        <begin position="7"/>
        <end position="35"/>
    </location>
</feature>
<dbReference type="InterPro" id="IPR017896">
    <property type="entry name" value="4Fe4S_Fe-S-bd"/>
</dbReference>
<comment type="function">
    <text evidence="6">Ferredoxins are iron-sulfur proteins that transfer electrons in a wide variety of metabolic reactions.</text>
</comment>
<keyword evidence="2 6" id="KW-0479">Metal-binding</keyword>
<reference evidence="8 9" key="1">
    <citation type="submission" date="2019-11" db="EMBL/GenBank/DDBJ databases">
        <title>Novel species isolated from a subtropical stream in China.</title>
        <authorList>
            <person name="Lu H."/>
        </authorList>
    </citation>
    <scope>NUCLEOTIDE SEQUENCE [LARGE SCALE GENOMIC DNA]</scope>
    <source>
        <strain evidence="8 9">FT92W</strain>
    </source>
</reference>
<dbReference type="PANTHER" id="PTHR36923">
    <property type="entry name" value="FERREDOXIN"/>
    <property type="match status" value="1"/>
</dbReference>
<evidence type="ECO:0000256" key="5">
    <source>
        <dbReference type="ARBA" id="ARBA00023014"/>
    </source>
</evidence>
<dbReference type="PANTHER" id="PTHR36923:SF3">
    <property type="entry name" value="FERREDOXIN"/>
    <property type="match status" value="1"/>
</dbReference>
<evidence type="ECO:0000256" key="2">
    <source>
        <dbReference type="ARBA" id="ARBA00022723"/>
    </source>
</evidence>
<name>A0A7X2II77_9BURK</name>
<proteinExistence type="predicted"/>
<evidence type="ECO:0000256" key="4">
    <source>
        <dbReference type="ARBA" id="ARBA00023004"/>
    </source>
</evidence>
<dbReference type="Gene3D" id="3.30.70.20">
    <property type="match status" value="1"/>
</dbReference>
<dbReference type="RefSeq" id="WP_154370976.1">
    <property type="nucleotide sequence ID" value="NZ_WKJJ01000001.1"/>
</dbReference>
<evidence type="ECO:0000256" key="1">
    <source>
        <dbReference type="ARBA" id="ARBA00022448"/>
    </source>
</evidence>
<evidence type="ECO:0000313" key="9">
    <source>
        <dbReference type="Proteomes" id="UP000446768"/>
    </source>
</evidence>
<accession>A0A7X2II77</accession>
<dbReference type="PROSITE" id="PS51379">
    <property type="entry name" value="4FE4S_FER_2"/>
    <property type="match status" value="1"/>
</dbReference>
<gene>
    <name evidence="8" type="ORF">GJ700_02070</name>
</gene>